<name>A0A1Q9BQ95_SYMMI</name>
<dbReference type="AlphaFoldDB" id="A0A1Q9BQ95"/>
<evidence type="ECO:0000313" key="2">
    <source>
        <dbReference type="Proteomes" id="UP000186817"/>
    </source>
</evidence>
<reference evidence="1 2" key="1">
    <citation type="submission" date="2016-02" db="EMBL/GenBank/DDBJ databases">
        <title>Genome analysis of coral dinoflagellate symbionts highlights evolutionary adaptations to a symbiotic lifestyle.</title>
        <authorList>
            <person name="Aranda M."/>
            <person name="Li Y."/>
            <person name="Liew Y.J."/>
            <person name="Baumgarten S."/>
            <person name="Simakov O."/>
            <person name="Wilson M."/>
            <person name="Piel J."/>
            <person name="Ashoor H."/>
            <person name="Bougouffa S."/>
            <person name="Bajic V.B."/>
            <person name="Ryu T."/>
            <person name="Ravasi T."/>
            <person name="Bayer T."/>
            <person name="Micklem G."/>
            <person name="Kim H."/>
            <person name="Bhak J."/>
            <person name="Lajeunesse T.C."/>
            <person name="Voolstra C.R."/>
        </authorList>
    </citation>
    <scope>NUCLEOTIDE SEQUENCE [LARGE SCALE GENOMIC DNA]</scope>
    <source>
        <strain evidence="1 2">CCMP2467</strain>
    </source>
</reference>
<sequence>MATRTIRKKCPHGRQRHLCPDCGGAGICQHRRQKHNCRECGGSNFCEHGRHKHHCRACSSSFCEHGRQKWLCRDCGGGGICEHGRQKHNCRDCGGSSFCEHGRRRLVSHMRAFHGDNPKGLTKSKELEVHQLLAKSGIQFEYQHHLPFRGCGLESETTRAFADFVLYAPWGAIILEVDEHQHSHQDPSCDVRRD</sequence>
<keyword evidence="2" id="KW-1185">Reference proteome</keyword>
<dbReference type="Proteomes" id="UP000186817">
    <property type="component" value="Unassembled WGS sequence"/>
</dbReference>
<dbReference type="EMBL" id="LSRX01007245">
    <property type="protein sequence ID" value="OLP72490.1"/>
    <property type="molecule type" value="Genomic_DNA"/>
</dbReference>
<comment type="caution">
    <text evidence="1">The sequence shown here is derived from an EMBL/GenBank/DDBJ whole genome shotgun (WGS) entry which is preliminary data.</text>
</comment>
<evidence type="ECO:0000313" key="1">
    <source>
        <dbReference type="EMBL" id="OLP72490.1"/>
    </source>
</evidence>
<protein>
    <submittedName>
        <fullName evidence="1">Uncharacterized protein</fullName>
    </submittedName>
</protein>
<accession>A0A1Q9BQ95</accession>
<dbReference type="OrthoDB" id="200232at2759"/>
<gene>
    <name evidence="1" type="ORF">AK812_SmicGene48181</name>
</gene>
<organism evidence="1 2">
    <name type="scientific">Symbiodinium microadriaticum</name>
    <name type="common">Dinoflagellate</name>
    <name type="synonym">Zooxanthella microadriatica</name>
    <dbReference type="NCBI Taxonomy" id="2951"/>
    <lineage>
        <taxon>Eukaryota</taxon>
        <taxon>Sar</taxon>
        <taxon>Alveolata</taxon>
        <taxon>Dinophyceae</taxon>
        <taxon>Suessiales</taxon>
        <taxon>Symbiodiniaceae</taxon>
        <taxon>Symbiodinium</taxon>
    </lineage>
</organism>
<proteinExistence type="predicted"/>